<dbReference type="PANTHER" id="PTHR43525:SF1">
    <property type="entry name" value="PROTEIN MALY"/>
    <property type="match status" value="1"/>
</dbReference>
<dbReference type="CDD" id="cd00609">
    <property type="entry name" value="AAT_like"/>
    <property type="match status" value="1"/>
</dbReference>
<keyword evidence="3" id="KW-0663">Pyridoxal phosphate</keyword>
<comment type="caution">
    <text evidence="7">The sequence shown here is derived from an EMBL/GenBank/DDBJ whole genome shotgun (WGS) entry which is preliminary data.</text>
</comment>
<evidence type="ECO:0000259" key="6">
    <source>
        <dbReference type="Pfam" id="PF00155"/>
    </source>
</evidence>
<comment type="cofactor">
    <cofactor evidence="1">
        <name>pyridoxal 5'-phosphate</name>
        <dbReference type="ChEBI" id="CHEBI:597326"/>
    </cofactor>
</comment>
<organism evidence="7 8">
    <name type="scientific">Aciditerrimonas ferrireducens</name>
    <dbReference type="NCBI Taxonomy" id="667306"/>
    <lineage>
        <taxon>Bacteria</taxon>
        <taxon>Bacillati</taxon>
        <taxon>Actinomycetota</taxon>
        <taxon>Acidimicrobiia</taxon>
        <taxon>Acidimicrobiales</taxon>
        <taxon>Acidimicrobiaceae</taxon>
        <taxon>Aciditerrimonas</taxon>
    </lineage>
</organism>
<dbReference type="InterPro" id="IPR051798">
    <property type="entry name" value="Class-II_PLP-Dep_Aminotrans"/>
</dbReference>
<dbReference type="GO" id="GO:0047804">
    <property type="term" value="F:cysteine-S-conjugate beta-lyase activity"/>
    <property type="evidence" value="ECO:0007669"/>
    <property type="project" value="UniProtKB-EC"/>
</dbReference>
<dbReference type="InterPro" id="IPR004839">
    <property type="entry name" value="Aminotransferase_I/II_large"/>
</dbReference>
<dbReference type="Gene3D" id="3.90.1150.10">
    <property type="entry name" value="Aspartate Aminotransferase, domain 1"/>
    <property type="match status" value="1"/>
</dbReference>
<comment type="similarity">
    <text evidence="5">Belongs to the class-II pyridoxal-phosphate-dependent aminotransferase family. MalY/PatB cystathionine beta-lyase subfamily.</text>
</comment>
<gene>
    <name evidence="7" type="ORF">ACFFRE_08620</name>
</gene>
<evidence type="ECO:0000313" key="7">
    <source>
        <dbReference type="EMBL" id="MFC0082209.1"/>
    </source>
</evidence>
<dbReference type="NCBIfam" id="TIGR04350">
    <property type="entry name" value="C_S_lyase_PatB"/>
    <property type="match status" value="1"/>
</dbReference>
<dbReference type="InterPro" id="IPR027619">
    <property type="entry name" value="C-S_lyase_PatB-like"/>
</dbReference>
<dbReference type="InterPro" id="IPR015422">
    <property type="entry name" value="PyrdxlP-dep_Trfase_small"/>
</dbReference>
<dbReference type="InterPro" id="IPR015421">
    <property type="entry name" value="PyrdxlP-dep_Trfase_major"/>
</dbReference>
<evidence type="ECO:0000313" key="8">
    <source>
        <dbReference type="Proteomes" id="UP001589788"/>
    </source>
</evidence>
<evidence type="ECO:0000256" key="3">
    <source>
        <dbReference type="ARBA" id="ARBA00022898"/>
    </source>
</evidence>
<dbReference type="EC" id="4.4.1.13" evidence="2"/>
<dbReference type="InterPro" id="IPR015424">
    <property type="entry name" value="PyrdxlP-dep_Trfase"/>
</dbReference>
<evidence type="ECO:0000256" key="5">
    <source>
        <dbReference type="ARBA" id="ARBA00037974"/>
    </source>
</evidence>
<evidence type="ECO:0000256" key="1">
    <source>
        <dbReference type="ARBA" id="ARBA00001933"/>
    </source>
</evidence>
<name>A0ABV6C3F4_9ACTN</name>
<dbReference type="SUPFAM" id="SSF53383">
    <property type="entry name" value="PLP-dependent transferases"/>
    <property type="match status" value="1"/>
</dbReference>
<evidence type="ECO:0000256" key="4">
    <source>
        <dbReference type="ARBA" id="ARBA00023239"/>
    </source>
</evidence>
<evidence type="ECO:0000256" key="2">
    <source>
        <dbReference type="ARBA" id="ARBA00012224"/>
    </source>
</evidence>
<accession>A0ABV6C3F4</accession>
<feature type="domain" description="Aminotransferase class I/classII large" evidence="6">
    <location>
        <begin position="46"/>
        <end position="381"/>
    </location>
</feature>
<keyword evidence="4 7" id="KW-0456">Lyase</keyword>
<dbReference type="Gene3D" id="3.40.640.10">
    <property type="entry name" value="Type I PLP-dependent aspartate aminotransferase-like (Major domain)"/>
    <property type="match status" value="1"/>
</dbReference>
<dbReference type="PANTHER" id="PTHR43525">
    <property type="entry name" value="PROTEIN MALY"/>
    <property type="match status" value="1"/>
</dbReference>
<dbReference type="RefSeq" id="WP_377789705.1">
    <property type="nucleotide sequence ID" value="NZ_JBHLYQ010000079.1"/>
</dbReference>
<protein>
    <recommendedName>
        <fullName evidence="2">cysteine-S-conjugate beta-lyase</fullName>
        <ecNumber evidence="2">4.4.1.13</ecNumber>
    </recommendedName>
</protein>
<sequence length="407" mass="42898">MAPVDLERYGLRALQDRRTAKWSAHPPGVLAAWVADMDFPVAPPVHEALEALLATDQTGYPAPAMVDAVREAFVARMASRYRWAVDPATVELTSEVVQGIALCLWQLTEPGDAVLVPTPAYPPFLSVVRATGRRLVELPLTGAGGRVELDGERLAATVRAEGVRLVLWCSPHNPTGRVWRPEELAILADVALAEDLVVVSDEIHAELVYPGHEHRPFAALGPEVAARTVTLTSASKAFNLAGLRCAVAVLGSSALQARWRALPEALRGGLSSPGLVATAAAWRDGDPWLAEVLAYLEANRKVVAAALQGGVPAARHVPPEGTYLAWIDLSAAGLGADPAAWLLEHARLALSSGPEFGPPGAGHVRLNFATPRPVLAAILERLVEALATRPARGGGQRPTGAAPASSS</sequence>
<dbReference type="Pfam" id="PF00155">
    <property type="entry name" value="Aminotran_1_2"/>
    <property type="match status" value="1"/>
</dbReference>
<dbReference type="EMBL" id="JBHLYQ010000079">
    <property type="protein sequence ID" value="MFC0082209.1"/>
    <property type="molecule type" value="Genomic_DNA"/>
</dbReference>
<proteinExistence type="inferred from homology"/>
<reference evidence="7 8" key="1">
    <citation type="submission" date="2024-09" db="EMBL/GenBank/DDBJ databases">
        <authorList>
            <person name="Sun Q."/>
            <person name="Mori K."/>
        </authorList>
    </citation>
    <scope>NUCLEOTIDE SEQUENCE [LARGE SCALE GENOMIC DNA]</scope>
    <source>
        <strain evidence="7 8">JCM 15389</strain>
    </source>
</reference>
<dbReference type="Proteomes" id="UP001589788">
    <property type="component" value="Unassembled WGS sequence"/>
</dbReference>
<keyword evidence="8" id="KW-1185">Reference proteome</keyword>